<proteinExistence type="predicted"/>
<sequence>MRTRTHRATLITRSQFAELVFPYVGRGLHMPAPTIIPKTPLTSDLSRSADELDWRRAAACVNLPQHSVFTRVPSEAEPVLRACNQCPIRRECEVVVDPAHTFFDGVSGGRLWRNGREVKRTRADASRQAGR</sequence>
<evidence type="ECO:0000313" key="2">
    <source>
        <dbReference type="Proteomes" id="UP001500668"/>
    </source>
</evidence>
<protein>
    <recommendedName>
        <fullName evidence="3">4Fe-4S Wbl-type domain-containing protein</fullName>
    </recommendedName>
</protein>
<accession>A0ABN1EZ78</accession>
<name>A0ABN1EZ78_9ACTN</name>
<dbReference type="EMBL" id="BAAACA010000003">
    <property type="protein sequence ID" value="GAA0578281.1"/>
    <property type="molecule type" value="Genomic_DNA"/>
</dbReference>
<organism evidence="1 2">
    <name type="scientific">Streptomyces crystallinus</name>
    <dbReference type="NCBI Taxonomy" id="68191"/>
    <lineage>
        <taxon>Bacteria</taxon>
        <taxon>Bacillati</taxon>
        <taxon>Actinomycetota</taxon>
        <taxon>Actinomycetes</taxon>
        <taxon>Kitasatosporales</taxon>
        <taxon>Streptomycetaceae</taxon>
        <taxon>Streptomyces</taxon>
    </lineage>
</organism>
<gene>
    <name evidence="1" type="ORF">GCM10010394_03500</name>
</gene>
<reference evidence="1 2" key="1">
    <citation type="journal article" date="2019" name="Int. J. Syst. Evol. Microbiol.">
        <title>The Global Catalogue of Microorganisms (GCM) 10K type strain sequencing project: providing services to taxonomists for standard genome sequencing and annotation.</title>
        <authorList>
            <consortium name="The Broad Institute Genomics Platform"/>
            <consortium name="The Broad Institute Genome Sequencing Center for Infectious Disease"/>
            <person name="Wu L."/>
            <person name="Ma J."/>
        </authorList>
    </citation>
    <scope>NUCLEOTIDE SEQUENCE [LARGE SCALE GENOMIC DNA]</scope>
    <source>
        <strain evidence="1 2">JCM 5067</strain>
    </source>
</reference>
<evidence type="ECO:0008006" key="3">
    <source>
        <dbReference type="Google" id="ProtNLM"/>
    </source>
</evidence>
<comment type="caution">
    <text evidence="1">The sequence shown here is derived from an EMBL/GenBank/DDBJ whole genome shotgun (WGS) entry which is preliminary data.</text>
</comment>
<dbReference type="Proteomes" id="UP001500668">
    <property type="component" value="Unassembled WGS sequence"/>
</dbReference>
<keyword evidence="2" id="KW-1185">Reference proteome</keyword>
<evidence type="ECO:0000313" key="1">
    <source>
        <dbReference type="EMBL" id="GAA0578281.1"/>
    </source>
</evidence>